<protein>
    <submittedName>
        <fullName evidence="2">Uncharacterized protein</fullName>
    </submittedName>
</protein>
<feature type="transmembrane region" description="Helical" evidence="1">
    <location>
        <begin position="6"/>
        <end position="23"/>
    </location>
</feature>
<accession>A0A1G1XZK0</accession>
<proteinExistence type="predicted"/>
<comment type="caution">
    <text evidence="2">The sequence shown here is derived from an EMBL/GenBank/DDBJ whole genome shotgun (WGS) entry which is preliminary data.</text>
</comment>
<dbReference type="STRING" id="1797533.A2731_00400"/>
<gene>
    <name evidence="2" type="ORF">A2731_00400</name>
</gene>
<reference evidence="2 3" key="1">
    <citation type="journal article" date="2016" name="Nat. Commun.">
        <title>Thousands of microbial genomes shed light on interconnected biogeochemical processes in an aquifer system.</title>
        <authorList>
            <person name="Anantharaman K."/>
            <person name="Brown C.T."/>
            <person name="Hug L.A."/>
            <person name="Sharon I."/>
            <person name="Castelle C.J."/>
            <person name="Probst A.J."/>
            <person name="Thomas B.C."/>
            <person name="Singh A."/>
            <person name="Wilkins M.J."/>
            <person name="Karaoz U."/>
            <person name="Brodie E.L."/>
            <person name="Williams K.H."/>
            <person name="Hubbard S.S."/>
            <person name="Banfield J.F."/>
        </authorList>
    </citation>
    <scope>NUCLEOTIDE SEQUENCE [LARGE SCALE GENOMIC DNA]</scope>
</reference>
<organism evidence="2 3">
    <name type="scientific">Candidatus Buchananbacteria bacterium RIFCSPHIGHO2_01_FULL_39_8</name>
    <dbReference type="NCBI Taxonomy" id="1797533"/>
    <lineage>
        <taxon>Bacteria</taxon>
        <taxon>Candidatus Buchananiibacteriota</taxon>
    </lineage>
</organism>
<dbReference type="Proteomes" id="UP000176241">
    <property type="component" value="Unassembled WGS sequence"/>
</dbReference>
<dbReference type="AlphaFoldDB" id="A0A1G1XZK0"/>
<name>A0A1G1XZK0_9BACT</name>
<evidence type="ECO:0000256" key="1">
    <source>
        <dbReference type="SAM" id="Phobius"/>
    </source>
</evidence>
<sequence>MQIKLTGIIIVVLLIATGGYFFFKGSYQAPSPSPSPTPLSVEFKPGILEEVKAKFTNTTLAVWPDYQKEPFCVSGVVVGKPELGGMGFHAVKPGTSEDQIIDPLEPEIVLVDGKNNIVGIEYMVRADSQPSLFGAGFEATAPEGHPGFEIPHWDLHLWLIDNPAGAFAPFNPNVVCPEGSLPPAPII</sequence>
<evidence type="ECO:0000313" key="3">
    <source>
        <dbReference type="Proteomes" id="UP000176241"/>
    </source>
</evidence>
<dbReference type="EMBL" id="MHIC01000020">
    <property type="protein sequence ID" value="OGY44990.1"/>
    <property type="molecule type" value="Genomic_DNA"/>
</dbReference>
<keyword evidence="1" id="KW-0472">Membrane</keyword>
<evidence type="ECO:0000313" key="2">
    <source>
        <dbReference type="EMBL" id="OGY44990.1"/>
    </source>
</evidence>
<keyword evidence="1" id="KW-1133">Transmembrane helix</keyword>
<keyword evidence="1" id="KW-0812">Transmembrane</keyword>